<dbReference type="PANTHER" id="PTHR42910:SF1">
    <property type="entry name" value="MAJOR FACILITATOR SUPERFAMILY (MFS) PROFILE DOMAIN-CONTAINING PROTEIN"/>
    <property type="match status" value="1"/>
</dbReference>
<sequence length="531" mass="57240">MSEKPEQDPRGASPGPQPIDDPEKDPRQSGSETSRHESSVESDLARRESDIESDLSQASTATAHVEGRGEDGVEGADVTETTPQSRRIRASLRRAWRWKPKPARYDVDNPPEFTIWLNILFAFAAGVTVANLYYGQAILDRMADTFNVSFERVSLVATLMQAGYAGGLFFICPLGDVFPERTVVLVLITFTASIWTALCVTTSFVIFSTVSFFVGLTTVAPQLFLPLVGELAPANRRASCLSVVVSGLAVGTLVARILSGALASLADSPDSDDLWGLGSWRAVYWFSLAAQWLFVVLLYVWMPDYPRKRSSIRGDDTTNLPDSHPPPNGVQQQTRLPPCLILTLSALTFYLRMLLHILHLLTTTPLLAQSAAIAFLLSAHVIGLFGLIGFAVALLGPLYARFVIDKAVPLVSALAGLLVELVGVSVGTFWGATHVAGPAVEAVAVDLGGQMAQIANRAAIYEVRPGEPNGVNTAYMVVSYAGQMCGTAVGNRFRLYWLGFGDMSGERTEGDGVDWMVRGLGDTKGEEAKVG</sequence>
<accession>A0ABR3VDG7</accession>
<keyword evidence="3" id="KW-0812">Transmembrane</keyword>
<evidence type="ECO:0000313" key="6">
    <source>
        <dbReference type="Proteomes" id="UP001583172"/>
    </source>
</evidence>
<feature type="transmembrane region" description="Helical" evidence="3">
    <location>
        <begin position="182"/>
        <end position="198"/>
    </location>
</feature>
<comment type="subcellular location">
    <subcellularLocation>
        <location evidence="1">Membrane</location>
        <topology evidence="1">Multi-pass membrane protein</topology>
    </subcellularLocation>
</comment>
<name>A0ABR3VDG7_HUMIN</name>
<keyword evidence="6" id="KW-1185">Reference proteome</keyword>
<gene>
    <name evidence="5" type="ORF">VTJ49DRAFT_1007</name>
</gene>
<organism evidence="5 6">
    <name type="scientific">Humicola insolens</name>
    <name type="common">Soft-rot fungus</name>
    <dbReference type="NCBI Taxonomy" id="85995"/>
    <lineage>
        <taxon>Eukaryota</taxon>
        <taxon>Fungi</taxon>
        <taxon>Dikarya</taxon>
        <taxon>Ascomycota</taxon>
        <taxon>Pezizomycotina</taxon>
        <taxon>Sordariomycetes</taxon>
        <taxon>Sordariomycetidae</taxon>
        <taxon>Sordariales</taxon>
        <taxon>Chaetomiaceae</taxon>
        <taxon>Mycothermus</taxon>
    </lineage>
</organism>
<feature type="transmembrane region" description="Helical" evidence="3">
    <location>
        <begin position="240"/>
        <end position="262"/>
    </location>
</feature>
<dbReference type="InterPro" id="IPR011701">
    <property type="entry name" value="MFS"/>
</dbReference>
<feature type="transmembrane region" description="Helical" evidence="3">
    <location>
        <begin position="113"/>
        <end position="134"/>
    </location>
</feature>
<dbReference type="EMBL" id="JAZGSY010000135">
    <property type="protein sequence ID" value="KAL1839919.1"/>
    <property type="molecule type" value="Genomic_DNA"/>
</dbReference>
<dbReference type="PANTHER" id="PTHR42910">
    <property type="entry name" value="TRANSPORTER SCO4007-RELATED"/>
    <property type="match status" value="1"/>
</dbReference>
<evidence type="ECO:0000259" key="4">
    <source>
        <dbReference type="PROSITE" id="PS50850"/>
    </source>
</evidence>
<keyword evidence="3" id="KW-1133">Transmembrane helix</keyword>
<feature type="transmembrane region" description="Helical" evidence="3">
    <location>
        <begin position="407"/>
        <end position="430"/>
    </location>
</feature>
<dbReference type="Gene3D" id="1.20.1250.20">
    <property type="entry name" value="MFS general substrate transporter like domains"/>
    <property type="match status" value="1"/>
</dbReference>
<dbReference type="InterPro" id="IPR020846">
    <property type="entry name" value="MFS_dom"/>
</dbReference>
<proteinExistence type="predicted"/>
<dbReference type="PROSITE" id="PS50850">
    <property type="entry name" value="MFS"/>
    <property type="match status" value="1"/>
</dbReference>
<evidence type="ECO:0000256" key="1">
    <source>
        <dbReference type="ARBA" id="ARBA00004141"/>
    </source>
</evidence>
<dbReference type="Proteomes" id="UP001583172">
    <property type="component" value="Unassembled WGS sequence"/>
</dbReference>
<keyword evidence="3" id="KW-0472">Membrane</keyword>
<evidence type="ECO:0000256" key="3">
    <source>
        <dbReference type="SAM" id="Phobius"/>
    </source>
</evidence>
<protein>
    <recommendedName>
        <fullName evidence="4">Major facilitator superfamily (MFS) profile domain-containing protein</fullName>
    </recommendedName>
</protein>
<feature type="transmembrane region" description="Helical" evidence="3">
    <location>
        <begin position="204"/>
        <end position="228"/>
    </location>
</feature>
<reference evidence="5 6" key="1">
    <citation type="journal article" date="2024" name="Commun. Biol.">
        <title>Comparative genomic analysis of thermophilic fungi reveals convergent evolutionary adaptations and gene losses.</title>
        <authorList>
            <person name="Steindorff A.S."/>
            <person name="Aguilar-Pontes M.V."/>
            <person name="Robinson A.J."/>
            <person name="Andreopoulos B."/>
            <person name="LaButti K."/>
            <person name="Kuo A."/>
            <person name="Mondo S."/>
            <person name="Riley R."/>
            <person name="Otillar R."/>
            <person name="Haridas S."/>
            <person name="Lipzen A."/>
            <person name="Grimwood J."/>
            <person name="Schmutz J."/>
            <person name="Clum A."/>
            <person name="Reid I.D."/>
            <person name="Moisan M.C."/>
            <person name="Butler G."/>
            <person name="Nguyen T.T.M."/>
            <person name="Dewar K."/>
            <person name="Conant G."/>
            <person name="Drula E."/>
            <person name="Henrissat B."/>
            <person name="Hansel C."/>
            <person name="Singer S."/>
            <person name="Hutchinson M.I."/>
            <person name="de Vries R.P."/>
            <person name="Natvig D.O."/>
            <person name="Powell A.J."/>
            <person name="Tsang A."/>
            <person name="Grigoriev I.V."/>
        </authorList>
    </citation>
    <scope>NUCLEOTIDE SEQUENCE [LARGE SCALE GENOMIC DNA]</scope>
    <source>
        <strain evidence="5 6">CBS 620.91</strain>
    </source>
</reference>
<feature type="compositionally biased region" description="Basic and acidic residues" evidence="2">
    <location>
        <begin position="33"/>
        <end position="50"/>
    </location>
</feature>
<dbReference type="Pfam" id="PF07690">
    <property type="entry name" value="MFS_1"/>
    <property type="match status" value="1"/>
</dbReference>
<feature type="transmembrane region" description="Helical" evidence="3">
    <location>
        <begin position="154"/>
        <end position="175"/>
    </location>
</feature>
<dbReference type="InterPro" id="IPR036259">
    <property type="entry name" value="MFS_trans_sf"/>
</dbReference>
<feature type="region of interest" description="Disordered" evidence="2">
    <location>
        <begin position="1"/>
        <end position="85"/>
    </location>
</feature>
<feature type="transmembrane region" description="Helical" evidence="3">
    <location>
        <begin position="282"/>
        <end position="302"/>
    </location>
</feature>
<feature type="transmembrane region" description="Helical" evidence="3">
    <location>
        <begin position="373"/>
        <end position="395"/>
    </location>
</feature>
<feature type="region of interest" description="Disordered" evidence="2">
    <location>
        <begin position="313"/>
        <end position="332"/>
    </location>
</feature>
<evidence type="ECO:0000313" key="5">
    <source>
        <dbReference type="EMBL" id="KAL1839919.1"/>
    </source>
</evidence>
<feature type="transmembrane region" description="Helical" evidence="3">
    <location>
        <begin position="339"/>
        <end position="361"/>
    </location>
</feature>
<feature type="domain" description="Major facilitator superfamily (MFS) profile" evidence="4">
    <location>
        <begin position="114"/>
        <end position="531"/>
    </location>
</feature>
<dbReference type="SUPFAM" id="SSF103473">
    <property type="entry name" value="MFS general substrate transporter"/>
    <property type="match status" value="1"/>
</dbReference>
<evidence type="ECO:0000256" key="2">
    <source>
        <dbReference type="SAM" id="MobiDB-lite"/>
    </source>
</evidence>
<comment type="caution">
    <text evidence="5">The sequence shown here is derived from an EMBL/GenBank/DDBJ whole genome shotgun (WGS) entry which is preliminary data.</text>
</comment>